<dbReference type="Proteomes" id="UP000193642">
    <property type="component" value="Unassembled WGS sequence"/>
</dbReference>
<dbReference type="AlphaFoldDB" id="A0A1Y2AL12"/>
<dbReference type="InterPro" id="IPR050358">
    <property type="entry name" value="RSE1/DDB1/CFT1"/>
</dbReference>
<keyword evidence="2" id="KW-0539">Nucleus</keyword>
<dbReference type="InterPro" id="IPR036322">
    <property type="entry name" value="WD40_repeat_dom_sf"/>
</dbReference>
<reference evidence="5 6" key="1">
    <citation type="submission" date="2016-07" db="EMBL/GenBank/DDBJ databases">
        <title>Pervasive Adenine N6-methylation of Active Genes in Fungi.</title>
        <authorList>
            <consortium name="DOE Joint Genome Institute"/>
            <person name="Mondo S.J."/>
            <person name="Dannebaum R.O."/>
            <person name="Kuo R.C."/>
            <person name="Labutti K."/>
            <person name="Haridas S."/>
            <person name="Kuo A."/>
            <person name="Salamov A."/>
            <person name="Ahrendt S.R."/>
            <person name="Lipzen A."/>
            <person name="Sullivan W."/>
            <person name="Andreopoulos W.B."/>
            <person name="Clum A."/>
            <person name="Lindquist E."/>
            <person name="Daum C."/>
            <person name="Ramamoorthy G.K."/>
            <person name="Gryganskyi A."/>
            <person name="Culley D."/>
            <person name="Magnuson J.K."/>
            <person name="James T.Y."/>
            <person name="O'Malley M.A."/>
            <person name="Stajich J.E."/>
            <person name="Spatafora J.W."/>
            <person name="Visel A."/>
            <person name="Grigoriev I.V."/>
        </authorList>
    </citation>
    <scope>NUCLEOTIDE SEQUENCE [LARGE SCALE GENOMIC DNA]</scope>
    <source>
        <strain evidence="5 6">JEL800</strain>
    </source>
</reference>
<evidence type="ECO:0000259" key="3">
    <source>
        <dbReference type="Pfam" id="PF03178"/>
    </source>
</evidence>
<dbReference type="OrthoDB" id="20774at2759"/>
<evidence type="ECO:0000313" key="6">
    <source>
        <dbReference type="Proteomes" id="UP000193642"/>
    </source>
</evidence>
<comment type="subcellular location">
    <subcellularLocation>
        <location evidence="1">Nucleus</location>
    </subcellularLocation>
</comment>
<evidence type="ECO:0000256" key="2">
    <source>
        <dbReference type="ARBA" id="ARBA00023242"/>
    </source>
</evidence>
<dbReference type="Pfam" id="PF03178">
    <property type="entry name" value="CPSF_A"/>
    <property type="match status" value="1"/>
</dbReference>
<feature type="domain" description="RSE1/DDB1/CPSF1 first beta-propeller" evidence="4">
    <location>
        <begin position="43"/>
        <end position="354"/>
    </location>
</feature>
<evidence type="ECO:0000259" key="4">
    <source>
        <dbReference type="Pfam" id="PF10433"/>
    </source>
</evidence>
<keyword evidence="6" id="KW-1185">Reference proteome</keyword>
<feature type="domain" description="RSE1/DDB1/CPSF1 C-terminal" evidence="3">
    <location>
        <begin position="660"/>
        <end position="990"/>
    </location>
</feature>
<proteinExistence type="predicted"/>
<dbReference type="STRING" id="329046.A0A1Y2AL12"/>
<dbReference type="InterPro" id="IPR004871">
    <property type="entry name" value="RSE1/DDB1/CPSF1_C"/>
</dbReference>
<dbReference type="PANTHER" id="PTHR10644">
    <property type="entry name" value="DNA REPAIR/RNA PROCESSING CPSF FAMILY"/>
    <property type="match status" value="1"/>
</dbReference>
<gene>
    <name evidence="5" type="ORF">BCR33DRAFT_748551</name>
</gene>
<dbReference type="Gene3D" id="2.130.10.10">
    <property type="entry name" value="YVTN repeat-like/Quinoprotein amine dehydrogenase"/>
    <property type="match status" value="2"/>
</dbReference>
<dbReference type="GO" id="GO:0005634">
    <property type="term" value="C:nucleus"/>
    <property type="evidence" value="ECO:0007669"/>
    <property type="project" value="UniProtKB-SubCell"/>
</dbReference>
<sequence>MAVLTSTFRESSAWTRSLTLHTSKGPRGILVSSGFLSFLRLNLDSDSFSSLQDTDAHPDRFELVHQFQIAPPGLNYTSPGQKIAVDPLSRAMAVFAHQTTFAFFVLDPTLSSSSTSSSASSSSSSSAKVPFSREYCITVREEGWSFWDAVFLYPDSEAGAGRLDVVTLAVVVCKNGSFSIIIYEYKKPSPQPPLFKTTPPNHLTKYGPFPLPSSLLPTTTHALPTHPLSFLLFTDTLDMLHITHTPTTPSTPQTTLTHTSQTSLIDQIPLPPTSTSTYPLITSLAQTPSQNTYILATDSGHILTLTLTNPGNPPHVTYITRRNHTSHLTHLANDVYILVGDMCPGELVSISLSTQTVTRVCRIENAAPVLDVVVSRGVGGEEQGRWVPDDGESITCAAGDEDGVLVVSLGARKEVVVLRVGVDVVVEVSRTSVGFEPSTLGFDVVKGRKVVFVGTYEPAVLVLEVDDVGLSFGGVLEFGADNGGWRIPNSICVIRSGGEEVLAIGLRDGTALFYVLAYNVITSSFGFQLLDTIKVGLEPIRFIPTRTLSDSHVLVLSDKVWRASLVENGSISTIVLNSVCIDNVTNVALLTSSTTPPTYIFSTPTTLSFISLDIASSVTPTIRHSHSLSKPPRRIIHDHATNTLIVACNKRESGSTEMTGEIKLVDPETGVQYLREVLPNGESCYSMTVWNIKDQKRYICIGTAGYREAPGVKSQGRVLYKPPYKIKKLGEYKLPELVFAVCSFMKSYLLVASGNCLYQLKIEAESRALHCGAKVELRYPIRSLSVSGSNIFVGGANDSVSLYSFEPRTKQFTFYRSDDLTRTPSDCLSLSTSKVLVADKSGELYCLTNPTPNTDRSQPHIHFKTSFCVNLGETITRLHAGQMDTGFEVDDLGICSIQEDEDMEEPDTIDDGVKRAKELKTIYAVSILGSVFSVRGLKEESVERWKALQDVLSSFPATRPLLGNDYMRYRSTASHGMQNVVDGDLIRMYELLSEAEKQRVVDEWRFCVGLDDEVEAKRWVETVVRGLRTIG</sequence>
<evidence type="ECO:0008006" key="7">
    <source>
        <dbReference type="Google" id="ProtNLM"/>
    </source>
</evidence>
<dbReference type="InterPro" id="IPR015943">
    <property type="entry name" value="WD40/YVTN_repeat-like_dom_sf"/>
</dbReference>
<evidence type="ECO:0000256" key="1">
    <source>
        <dbReference type="ARBA" id="ARBA00004123"/>
    </source>
</evidence>
<name>A0A1Y2AL12_9FUNG</name>
<dbReference type="EMBL" id="MCGO01000164">
    <property type="protein sequence ID" value="ORY23184.1"/>
    <property type="molecule type" value="Genomic_DNA"/>
</dbReference>
<protein>
    <recommendedName>
        <fullName evidence="7">DNA damage-binding protein 1</fullName>
    </recommendedName>
</protein>
<accession>A0A1Y2AL12</accession>
<dbReference type="GO" id="GO:0003676">
    <property type="term" value="F:nucleic acid binding"/>
    <property type="evidence" value="ECO:0007669"/>
    <property type="project" value="InterPro"/>
</dbReference>
<dbReference type="SUPFAM" id="SSF101898">
    <property type="entry name" value="NHL repeat"/>
    <property type="match status" value="1"/>
</dbReference>
<dbReference type="InterPro" id="IPR018846">
    <property type="entry name" value="Beta-prop_RSE1/DDB1/CPSF1_1st"/>
</dbReference>
<dbReference type="Pfam" id="PF10433">
    <property type="entry name" value="Beta-prop_RSE1_1st"/>
    <property type="match status" value="1"/>
</dbReference>
<evidence type="ECO:0000313" key="5">
    <source>
        <dbReference type="EMBL" id="ORY23184.1"/>
    </source>
</evidence>
<comment type="caution">
    <text evidence="5">The sequence shown here is derived from an EMBL/GenBank/DDBJ whole genome shotgun (WGS) entry which is preliminary data.</text>
</comment>
<organism evidence="5 6">
    <name type="scientific">Rhizoclosmatium globosum</name>
    <dbReference type="NCBI Taxonomy" id="329046"/>
    <lineage>
        <taxon>Eukaryota</taxon>
        <taxon>Fungi</taxon>
        <taxon>Fungi incertae sedis</taxon>
        <taxon>Chytridiomycota</taxon>
        <taxon>Chytridiomycota incertae sedis</taxon>
        <taxon>Chytridiomycetes</taxon>
        <taxon>Chytridiales</taxon>
        <taxon>Chytriomycetaceae</taxon>
        <taxon>Rhizoclosmatium</taxon>
    </lineage>
</organism>
<dbReference type="SUPFAM" id="SSF50978">
    <property type="entry name" value="WD40 repeat-like"/>
    <property type="match status" value="1"/>
</dbReference>